<gene>
    <name evidence="1" type="ORF">CCMP2556_LOCUS27392</name>
</gene>
<dbReference type="Pfam" id="PF12796">
    <property type="entry name" value="Ank_2"/>
    <property type="match status" value="1"/>
</dbReference>
<evidence type="ECO:0000313" key="1">
    <source>
        <dbReference type="EMBL" id="CAK9054901.1"/>
    </source>
</evidence>
<accession>A0ABP0MTT2</accession>
<proteinExistence type="predicted"/>
<dbReference type="Gene3D" id="1.25.40.20">
    <property type="entry name" value="Ankyrin repeat-containing domain"/>
    <property type="match status" value="1"/>
</dbReference>
<evidence type="ECO:0000313" key="2">
    <source>
        <dbReference type="Proteomes" id="UP001642484"/>
    </source>
</evidence>
<dbReference type="EMBL" id="CAXAMN010019757">
    <property type="protein sequence ID" value="CAK9054901.1"/>
    <property type="molecule type" value="Genomic_DNA"/>
</dbReference>
<dbReference type="SUPFAM" id="SSF48403">
    <property type="entry name" value="Ankyrin repeat"/>
    <property type="match status" value="1"/>
</dbReference>
<comment type="caution">
    <text evidence="1">The sequence shown here is derived from an EMBL/GenBank/DDBJ whole genome shotgun (WGS) entry which is preliminary data.</text>
</comment>
<sequence>MVLGLVIAARSNRSNDKKGSSWRRALSAKTSTALSFHDIRQDNHASSSQVVGWANLENLDRPQHVECIEHISSARRHYHEAVQQIDPLISSNTSDELRLNEEFFQPHLPDDLLHAIEREHEELIPYKGRYLKGRPVIEVFRYFCTILQVPALQCRVPNVGFCGDREFYCALHDAVFNGKAKAAIWLLEQHADPSVKNMEGYTALHWLALRSMDEDSDVEEVVRSLIRSRASVEQSTEEGKIPLEMAVKPGSLFPKHLLYLLAPSYQALDGAQVRLHNCSFFEDLALMSSHSGKAAQDFADRIATLPVAVAKHKAIADAQHENAVDCMASLLQMAPEAAAVMLGLLLARPIQENPGHHSLSSRAILWGRTLQCAYKPDQRMTRLGPRQNLVRWPEWKYDATLGHAPTWHGKLLQVPQEHQARSSKVFDVETLVLLLPNILDIDIFMALASTRSVHRQIFNSLPVKAAVHCLWMELISTVFGLTLIFNFMDLLIFACWGLTPAGRPLLWRLTSSNNQDIGTNSSLQFPRFANFLLAGLLRNLVLR</sequence>
<dbReference type="InterPro" id="IPR002110">
    <property type="entry name" value="Ankyrin_rpt"/>
</dbReference>
<keyword evidence="2" id="KW-1185">Reference proteome</keyword>
<dbReference type="Proteomes" id="UP001642484">
    <property type="component" value="Unassembled WGS sequence"/>
</dbReference>
<dbReference type="InterPro" id="IPR036770">
    <property type="entry name" value="Ankyrin_rpt-contain_sf"/>
</dbReference>
<reference evidence="1 2" key="1">
    <citation type="submission" date="2024-02" db="EMBL/GenBank/DDBJ databases">
        <authorList>
            <person name="Chen Y."/>
            <person name="Shah S."/>
            <person name="Dougan E. K."/>
            <person name="Thang M."/>
            <person name="Chan C."/>
        </authorList>
    </citation>
    <scope>NUCLEOTIDE SEQUENCE [LARGE SCALE GENOMIC DNA]</scope>
</reference>
<organism evidence="1 2">
    <name type="scientific">Durusdinium trenchii</name>
    <dbReference type="NCBI Taxonomy" id="1381693"/>
    <lineage>
        <taxon>Eukaryota</taxon>
        <taxon>Sar</taxon>
        <taxon>Alveolata</taxon>
        <taxon>Dinophyceae</taxon>
        <taxon>Suessiales</taxon>
        <taxon>Symbiodiniaceae</taxon>
        <taxon>Durusdinium</taxon>
    </lineage>
</organism>
<protein>
    <submittedName>
        <fullName evidence="1">Uncharacterized protein</fullName>
    </submittedName>
</protein>
<name>A0ABP0MTT2_9DINO</name>